<accession>A0AAJ3TUI2</accession>
<dbReference type="EMBL" id="LQPR01000038">
    <property type="protein sequence ID" value="ORW70676.1"/>
    <property type="molecule type" value="Genomic_DNA"/>
</dbReference>
<evidence type="ECO:0000313" key="2">
    <source>
        <dbReference type="Proteomes" id="UP000193387"/>
    </source>
</evidence>
<organism evidence="1 2">
    <name type="scientific">Mycobacterium saskatchewanense</name>
    <dbReference type="NCBI Taxonomy" id="220927"/>
    <lineage>
        <taxon>Bacteria</taxon>
        <taxon>Bacillati</taxon>
        <taxon>Actinomycetota</taxon>
        <taxon>Actinomycetes</taxon>
        <taxon>Mycobacteriales</taxon>
        <taxon>Mycobacteriaceae</taxon>
        <taxon>Mycobacterium</taxon>
        <taxon>Mycobacterium simiae complex</taxon>
    </lineage>
</organism>
<dbReference type="AlphaFoldDB" id="A0AAJ3TUI2"/>
<reference evidence="1 2" key="1">
    <citation type="submission" date="2016-01" db="EMBL/GenBank/DDBJ databases">
        <title>The new phylogeny of the genus Mycobacterium.</title>
        <authorList>
            <person name="Tarcisio F."/>
            <person name="Conor M."/>
            <person name="Antonella G."/>
            <person name="Elisabetta G."/>
            <person name="Giulia F.S."/>
            <person name="Sara T."/>
            <person name="Anna F."/>
            <person name="Clotilde B."/>
            <person name="Roberto B."/>
            <person name="Veronica D.S."/>
            <person name="Fabio R."/>
            <person name="Monica P."/>
            <person name="Olivier J."/>
            <person name="Enrico T."/>
            <person name="Nicola S."/>
        </authorList>
    </citation>
    <scope>NUCLEOTIDE SEQUENCE [LARGE SCALE GENOMIC DNA]</scope>
    <source>
        <strain evidence="1 2">DSM 44616</strain>
    </source>
</reference>
<comment type="caution">
    <text evidence="1">The sequence shown here is derived from an EMBL/GenBank/DDBJ whole genome shotgun (WGS) entry which is preliminary data.</text>
</comment>
<name>A0AAJ3TUI2_9MYCO</name>
<gene>
    <name evidence="1" type="ORF">AWC23_16485</name>
</gene>
<evidence type="ECO:0000313" key="1">
    <source>
        <dbReference type="EMBL" id="ORW70676.1"/>
    </source>
</evidence>
<proteinExistence type="predicted"/>
<sequence>MGREGMSDPNGYLPVLAALERLRGDHEAWAKLRRLAIVAPCCKDRRPMIEVMQTDPPCVLVGQLSYGHTDLSDADRKPWAGARAYEEQGAVWLTAFEQMAERGLPQFVWCRHRRWAVSASDVVTRRGQHVLPLPDAPRPTLT</sequence>
<protein>
    <submittedName>
        <fullName evidence="1">Uncharacterized protein</fullName>
    </submittedName>
</protein>
<keyword evidence="2" id="KW-1185">Reference proteome</keyword>
<dbReference type="Proteomes" id="UP000193387">
    <property type="component" value="Unassembled WGS sequence"/>
</dbReference>